<reference evidence="4" key="2">
    <citation type="submission" date="2021-09" db="EMBL/GenBank/DDBJ databases">
        <authorList>
            <person name="Jia N."/>
            <person name="Wang J."/>
            <person name="Shi W."/>
            <person name="Du L."/>
            <person name="Sun Y."/>
            <person name="Zhan W."/>
            <person name="Jiang J."/>
            <person name="Wang Q."/>
            <person name="Zhang B."/>
            <person name="Ji P."/>
            <person name="Sakyi L.B."/>
            <person name="Cui X."/>
            <person name="Yuan T."/>
            <person name="Jiang B."/>
            <person name="Yang W."/>
            <person name="Lam T.T.-Y."/>
            <person name="Chang Q."/>
            <person name="Ding S."/>
            <person name="Wang X."/>
            <person name="Zhu J."/>
            <person name="Ruan X."/>
            <person name="Zhao L."/>
            <person name="Wei J."/>
            <person name="Que T."/>
            <person name="Du C."/>
            <person name="Cheng J."/>
            <person name="Dai P."/>
            <person name="Han X."/>
            <person name="Huang E."/>
            <person name="Gao Y."/>
            <person name="Liu J."/>
            <person name="Shao H."/>
            <person name="Ye R."/>
            <person name="Li L."/>
            <person name="Wei W."/>
            <person name="Wang X."/>
            <person name="Wang C."/>
            <person name="Huo Q."/>
            <person name="Li W."/>
            <person name="Guo W."/>
            <person name="Chen H."/>
            <person name="Chen S."/>
            <person name="Zhou L."/>
            <person name="Zhou L."/>
            <person name="Ni X."/>
            <person name="Tian J."/>
            <person name="Zhou Y."/>
            <person name="Sheng Y."/>
            <person name="Liu T."/>
            <person name="Pan Y."/>
            <person name="Xia L."/>
            <person name="Li J."/>
            <person name="Zhao F."/>
            <person name="Cao W."/>
        </authorList>
    </citation>
    <scope>NUCLEOTIDE SEQUENCE</scope>
    <source>
        <strain evidence="4">Rsan-2018</strain>
        <tissue evidence="4">Larvae</tissue>
    </source>
</reference>
<dbReference type="AlphaFoldDB" id="A0A9D4PGL5"/>
<evidence type="ECO:0000313" key="4">
    <source>
        <dbReference type="EMBL" id="KAH7940053.1"/>
    </source>
</evidence>
<keyword evidence="2" id="KW-0009">Actin-binding</keyword>
<protein>
    <recommendedName>
        <fullName evidence="3">ADF-H domain-containing protein</fullName>
    </recommendedName>
</protein>
<dbReference type="Pfam" id="PF00241">
    <property type="entry name" value="Cofilin_ADF"/>
    <property type="match status" value="1"/>
</dbReference>
<dbReference type="InterPro" id="IPR017904">
    <property type="entry name" value="ADF/Cofilin"/>
</dbReference>
<evidence type="ECO:0000256" key="1">
    <source>
        <dbReference type="ARBA" id="ARBA00006844"/>
    </source>
</evidence>
<evidence type="ECO:0000313" key="5">
    <source>
        <dbReference type="Proteomes" id="UP000821837"/>
    </source>
</evidence>
<comment type="similarity">
    <text evidence="1">Belongs to the actin-binding proteins ADF family.</text>
</comment>
<dbReference type="GO" id="GO:0003779">
    <property type="term" value="F:actin binding"/>
    <property type="evidence" value="ECO:0007669"/>
    <property type="project" value="UniProtKB-KW"/>
</dbReference>
<dbReference type="Gene3D" id="3.40.20.10">
    <property type="entry name" value="Severin"/>
    <property type="match status" value="1"/>
</dbReference>
<dbReference type="SMART" id="SM00102">
    <property type="entry name" value="ADF"/>
    <property type="match status" value="1"/>
</dbReference>
<feature type="domain" description="ADF-H" evidence="3">
    <location>
        <begin position="5"/>
        <end position="139"/>
    </location>
</feature>
<dbReference type="PROSITE" id="PS51263">
    <property type="entry name" value="ADF_H"/>
    <property type="match status" value="1"/>
</dbReference>
<proteinExistence type="inferred from homology"/>
<accession>A0A9D4PGL5</accession>
<keyword evidence="5" id="KW-1185">Reference proteome</keyword>
<gene>
    <name evidence="4" type="ORF">HPB52_020567</name>
</gene>
<organism evidence="4 5">
    <name type="scientific">Rhipicephalus sanguineus</name>
    <name type="common">Brown dog tick</name>
    <name type="synonym">Ixodes sanguineus</name>
    <dbReference type="NCBI Taxonomy" id="34632"/>
    <lineage>
        <taxon>Eukaryota</taxon>
        <taxon>Metazoa</taxon>
        <taxon>Ecdysozoa</taxon>
        <taxon>Arthropoda</taxon>
        <taxon>Chelicerata</taxon>
        <taxon>Arachnida</taxon>
        <taxon>Acari</taxon>
        <taxon>Parasitiformes</taxon>
        <taxon>Ixodida</taxon>
        <taxon>Ixodoidea</taxon>
        <taxon>Ixodidae</taxon>
        <taxon>Rhipicephalinae</taxon>
        <taxon>Rhipicephalus</taxon>
        <taxon>Rhipicephalus</taxon>
    </lineage>
</organism>
<name>A0A9D4PGL5_RHISA</name>
<dbReference type="CDD" id="cd11286">
    <property type="entry name" value="ADF_cofilin_like"/>
    <property type="match status" value="1"/>
</dbReference>
<dbReference type="GO" id="GO:0015629">
    <property type="term" value="C:actin cytoskeleton"/>
    <property type="evidence" value="ECO:0007669"/>
    <property type="project" value="InterPro"/>
</dbReference>
<dbReference type="EMBL" id="JABSTV010001254">
    <property type="protein sequence ID" value="KAH7940053.1"/>
    <property type="molecule type" value="Genomic_DNA"/>
</dbReference>
<dbReference type="SUPFAM" id="SSF55753">
    <property type="entry name" value="Actin depolymerizing proteins"/>
    <property type="match status" value="1"/>
</dbReference>
<dbReference type="Proteomes" id="UP000821837">
    <property type="component" value="Chromosome 8"/>
</dbReference>
<dbReference type="InterPro" id="IPR029006">
    <property type="entry name" value="ADF-H/Gelsolin-like_dom_sf"/>
</dbReference>
<evidence type="ECO:0000259" key="3">
    <source>
        <dbReference type="PROSITE" id="PS51263"/>
    </source>
</evidence>
<sequence length="139" mass="15613">MSAAGVTVSEEAKAVYEALRADKKHRYVVYTLTDKHVIEAETTGGRSATFADFLEKLRQSYTDQCRWIVYDYSTTGEDGTTMDTKVFINWCPKQANIRQRMIYTSSLDALRKQLVGISTQVEVSSVEEADDAIKAALSR</sequence>
<dbReference type="GO" id="GO:0030042">
    <property type="term" value="P:actin filament depolymerization"/>
    <property type="evidence" value="ECO:0007669"/>
    <property type="project" value="InterPro"/>
</dbReference>
<dbReference type="InterPro" id="IPR002108">
    <property type="entry name" value="ADF-H"/>
</dbReference>
<evidence type="ECO:0000256" key="2">
    <source>
        <dbReference type="ARBA" id="ARBA00023203"/>
    </source>
</evidence>
<dbReference type="VEuPathDB" id="VectorBase:RSAN_026532"/>
<reference evidence="4" key="1">
    <citation type="journal article" date="2020" name="Cell">
        <title>Large-Scale Comparative Analyses of Tick Genomes Elucidate Their Genetic Diversity and Vector Capacities.</title>
        <authorList>
            <consortium name="Tick Genome and Microbiome Consortium (TIGMIC)"/>
            <person name="Jia N."/>
            <person name="Wang J."/>
            <person name="Shi W."/>
            <person name="Du L."/>
            <person name="Sun Y."/>
            <person name="Zhan W."/>
            <person name="Jiang J.F."/>
            <person name="Wang Q."/>
            <person name="Zhang B."/>
            <person name="Ji P."/>
            <person name="Bell-Sakyi L."/>
            <person name="Cui X.M."/>
            <person name="Yuan T.T."/>
            <person name="Jiang B.G."/>
            <person name="Yang W.F."/>
            <person name="Lam T.T."/>
            <person name="Chang Q.C."/>
            <person name="Ding S.J."/>
            <person name="Wang X.J."/>
            <person name="Zhu J.G."/>
            <person name="Ruan X.D."/>
            <person name="Zhao L."/>
            <person name="Wei J.T."/>
            <person name="Ye R.Z."/>
            <person name="Que T.C."/>
            <person name="Du C.H."/>
            <person name="Zhou Y.H."/>
            <person name="Cheng J.X."/>
            <person name="Dai P.F."/>
            <person name="Guo W.B."/>
            <person name="Han X.H."/>
            <person name="Huang E.J."/>
            <person name="Li L.F."/>
            <person name="Wei W."/>
            <person name="Gao Y.C."/>
            <person name="Liu J.Z."/>
            <person name="Shao H.Z."/>
            <person name="Wang X."/>
            <person name="Wang C.C."/>
            <person name="Yang T.C."/>
            <person name="Huo Q.B."/>
            <person name="Li W."/>
            <person name="Chen H.Y."/>
            <person name="Chen S.E."/>
            <person name="Zhou L.G."/>
            <person name="Ni X.B."/>
            <person name="Tian J.H."/>
            <person name="Sheng Y."/>
            <person name="Liu T."/>
            <person name="Pan Y.S."/>
            <person name="Xia L.Y."/>
            <person name="Li J."/>
            <person name="Zhao F."/>
            <person name="Cao W.C."/>
        </authorList>
    </citation>
    <scope>NUCLEOTIDE SEQUENCE</scope>
    <source>
        <strain evidence="4">Rsan-2018</strain>
    </source>
</reference>
<comment type="caution">
    <text evidence="4">The sequence shown here is derived from an EMBL/GenBank/DDBJ whole genome shotgun (WGS) entry which is preliminary data.</text>
</comment>
<dbReference type="PANTHER" id="PTHR11913">
    <property type="entry name" value="COFILIN-RELATED"/>
    <property type="match status" value="1"/>
</dbReference>